<dbReference type="SUPFAM" id="SSF53383">
    <property type="entry name" value="PLP-dependent transferases"/>
    <property type="match status" value="1"/>
</dbReference>
<keyword evidence="3" id="KW-0663">Pyridoxal phosphate</keyword>
<dbReference type="GO" id="GO:0030170">
    <property type="term" value="F:pyridoxal phosphate binding"/>
    <property type="evidence" value="ECO:0007669"/>
    <property type="project" value="InterPro"/>
</dbReference>
<feature type="non-terminal residue" evidence="7">
    <location>
        <position position="237"/>
    </location>
</feature>
<protein>
    <recommendedName>
        <fullName evidence="2">cysteine-S-conjugate beta-lyase</fullName>
        <ecNumber evidence="2">4.4.1.13</ecNumber>
    </recommendedName>
</protein>
<evidence type="ECO:0000256" key="2">
    <source>
        <dbReference type="ARBA" id="ARBA00012224"/>
    </source>
</evidence>
<accession>A0A383BSZ3</accession>
<evidence type="ECO:0000313" key="7">
    <source>
        <dbReference type="EMBL" id="SVE22999.1"/>
    </source>
</evidence>
<dbReference type="InterPro" id="IPR015424">
    <property type="entry name" value="PyrdxlP-dep_Trfase"/>
</dbReference>
<sequence>MLQTESYTRILLLLIHSVKRYRPMASKDYQLNRRGFIKGATTTALAGGLAPNLVLGSSSNNPLGGGIRKETFDFDKPYNRLGTNCFKWDSQLARFGSDKFEIGMGIADMDFKTAPCIGEALAERCQHENWGYLSSTESLKEAIKDWNQTRYGIDVSMESITIAAGVHPGLIAALTTVAPPGSKVLMNTPTYNGFYSDLRHSRTLANENKMLIDQDHSYYIDWDDFESRLTADTHAML</sequence>
<dbReference type="EC" id="4.4.1.13" evidence="2"/>
<evidence type="ECO:0000256" key="5">
    <source>
        <dbReference type="ARBA" id="ARBA00037974"/>
    </source>
</evidence>
<dbReference type="InterPro" id="IPR019546">
    <property type="entry name" value="TAT_signal_bac_arc"/>
</dbReference>
<evidence type="ECO:0000256" key="1">
    <source>
        <dbReference type="ARBA" id="ARBA00001933"/>
    </source>
</evidence>
<gene>
    <name evidence="7" type="ORF">METZ01_LOCUS475853</name>
</gene>
<dbReference type="InterPro" id="IPR015422">
    <property type="entry name" value="PyrdxlP-dep_Trfase_small"/>
</dbReference>
<organism evidence="7">
    <name type="scientific">marine metagenome</name>
    <dbReference type="NCBI Taxonomy" id="408172"/>
    <lineage>
        <taxon>unclassified sequences</taxon>
        <taxon>metagenomes</taxon>
        <taxon>ecological metagenomes</taxon>
    </lineage>
</organism>
<keyword evidence="4" id="KW-0456">Lyase</keyword>
<comment type="cofactor">
    <cofactor evidence="1">
        <name>pyridoxal 5'-phosphate</name>
        <dbReference type="ChEBI" id="CHEBI:597326"/>
    </cofactor>
</comment>
<dbReference type="Pfam" id="PF00155">
    <property type="entry name" value="Aminotran_1_2"/>
    <property type="match status" value="1"/>
</dbReference>
<feature type="domain" description="Aminotransferase class I/classII large" evidence="6">
    <location>
        <begin position="102"/>
        <end position="231"/>
    </location>
</feature>
<proteinExistence type="inferred from homology"/>
<name>A0A383BSZ3_9ZZZZ</name>
<dbReference type="GO" id="GO:0047804">
    <property type="term" value="F:cysteine-S-conjugate beta-lyase activity"/>
    <property type="evidence" value="ECO:0007669"/>
    <property type="project" value="UniProtKB-EC"/>
</dbReference>
<dbReference type="Gene3D" id="3.40.640.10">
    <property type="entry name" value="Type I PLP-dependent aspartate aminotransferase-like (Major domain)"/>
    <property type="match status" value="1"/>
</dbReference>
<evidence type="ECO:0000256" key="3">
    <source>
        <dbReference type="ARBA" id="ARBA00022898"/>
    </source>
</evidence>
<dbReference type="PANTHER" id="PTHR43525">
    <property type="entry name" value="PROTEIN MALY"/>
    <property type="match status" value="1"/>
</dbReference>
<dbReference type="InterPro" id="IPR015421">
    <property type="entry name" value="PyrdxlP-dep_Trfase_major"/>
</dbReference>
<evidence type="ECO:0000256" key="4">
    <source>
        <dbReference type="ARBA" id="ARBA00023239"/>
    </source>
</evidence>
<dbReference type="EMBL" id="UINC01202958">
    <property type="protein sequence ID" value="SVE22999.1"/>
    <property type="molecule type" value="Genomic_DNA"/>
</dbReference>
<dbReference type="Gene3D" id="3.90.1150.10">
    <property type="entry name" value="Aspartate Aminotransferase, domain 1"/>
    <property type="match status" value="1"/>
</dbReference>
<comment type="similarity">
    <text evidence="5">Belongs to the class-II pyridoxal-phosphate-dependent aminotransferase family. MalY/PatB cystathionine beta-lyase subfamily.</text>
</comment>
<dbReference type="InterPro" id="IPR051798">
    <property type="entry name" value="Class-II_PLP-Dep_Aminotrans"/>
</dbReference>
<dbReference type="AlphaFoldDB" id="A0A383BSZ3"/>
<evidence type="ECO:0000259" key="6">
    <source>
        <dbReference type="Pfam" id="PF00155"/>
    </source>
</evidence>
<dbReference type="NCBIfam" id="TIGR01409">
    <property type="entry name" value="TAT_signal_seq"/>
    <property type="match status" value="1"/>
</dbReference>
<dbReference type="InterPro" id="IPR004839">
    <property type="entry name" value="Aminotransferase_I/II_large"/>
</dbReference>
<reference evidence="7" key="1">
    <citation type="submission" date="2018-05" db="EMBL/GenBank/DDBJ databases">
        <authorList>
            <person name="Lanie J.A."/>
            <person name="Ng W.-L."/>
            <person name="Kazmierczak K.M."/>
            <person name="Andrzejewski T.M."/>
            <person name="Davidsen T.M."/>
            <person name="Wayne K.J."/>
            <person name="Tettelin H."/>
            <person name="Glass J.I."/>
            <person name="Rusch D."/>
            <person name="Podicherti R."/>
            <person name="Tsui H.-C.T."/>
            <person name="Winkler M.E."/>
        </authorList>
    </citation>
    <scope>NUCLEOTIDE SEQUENCE</scope>
</reference>
<dbReference type="PANTHER" id="PTHR43525:SF1">
    <property type="entry name" value="PROTEIN MALY"/>
    <property type="match status" value="1"/>
</dbReference>